<dbReference type="EC" id="5.3.1.22" evidence="4 7"/>
<reference evidence="10" key="1">
    <citation type="submission" date="2018-04" db="EMBL/GenBank/DDBJ databases">
        <authorList>
            <person name="Go L.Y."/>
            <person name="Mitchell J.A."/>
        </authorList>
    </citation>
    <scope>NUCLEOTIDE SEQUENCE</scope>
    <source>
        <tissue evidence="10">Whole organism</tissue>
    </source>
</reference>
<keyword evidence="6 7" id="KW-0413">Isomerase</keyword>
<comment type="catalytic activity">
    <reaction evidence="1 7">
        <text>3-hydroxypyruvate = 2-hydroxy-3-oxopropanoate</text>
        <dbReference type="Rhea" id="RHEA:11952"/>
        <dbReference type="ChEBI" id="CHEBI:17180"/>
        <dbReference type="ChEBI" id="CHEBI:57978"/>
        <dbReference type="EC" id="5.3.1.22"/>
    </reaction>
</comment>
<dbReference type="PANTHER" id="PTHR43489">
    <property type="entry name" value="ISOMERASE"/>
    <property type="match status" value="1"/>
</dbReference>
<evidence type="ECO:0000256" key="7">
    <source>
        <dbReference type="PIRNR" id="PIRNR006241"/>
    </source>
</evidence>
<dbReference type="Gene3D" id="3.20.20.150">
    <property type="entry name" value="Divalent-metal-dependent TIM barrel enzymes"/>
    <property type="match status" value="1"/>
</dbReference>
<dbReference type="VEuPathDB" id="VectorBase:CSON002147"/>
<evidence type="ECO:0000256" key="4">
    <source>
        <dbReference type="ARBA" id="ARBA00012570"/>
    </source>
</evidence>
<dbReference type="OMA" id="CEYRPRA"/>
<dbReference type="InterPro" id="IPR026040">
    <property type="entry name" value="HyI-like"/>
</dbReference>
<evidence type="ECO:0000313" key="11">
    <source>
        <dbReference type="EMBL" id="SSX30171.1"/>
    </source>
</evidence>
<dbReference type="InterPro" id="IPR036237">
    <property type="entry name" value="Xyl_isomerase-like_sf"/>
</dbReference>
<dbReference type="FunFam" id="3.20.20.150:FF:000007">
    <property type="entry name" value="Hydroxypyruvate isomerase"/>
    <property type="match status" value="1"/>
</dbReference>
<dbReference type="PIRSF" id="PIRSF006241">
    <property type="entry name" value="HyI"/>
    <property type="match status" value="1"/>
</dbReference>
<gene>
    <name evidence="11" type="primary">CSON002147</name>
</gene>
<evidence type="ECO:0000256" key="1">
    <source>
        <dbReference type="ARBA" id="ARBA00000476"/>
    </source>
</evidence>
<dbReference type="InterPro" id="IPR013022">
    <property type="entry name" value="Xyl_isomerase-like_TIM-brl"/>
</dbReference>
<feature type="domain" description="Xylose isomerase-like TIM barrel" evidence="9">
    <location>
        <begin position="33"/>
        <end position="267"/>
    </location>
</feature>
<comment type="similarity">
    <text evidence="3 7">Belongs to the hyi family.</text>
</comment>
<dbReference type="PANTHER" id="PTHR43489:SF6">
    <property type="entry name" value="HYDROXYPYRUVATE ISOMERASE-RELATED"/>
    <property type="match status" value="1"/>
</dbReference>
<reference evidence="11" key="2">
    <citation type="submission" date="2018-07" db="EMBL/GenBank/DDBJ databases">
        <authorList>
            <person name="Quirk P.G."/>
            <person name="Krulwich T.A."/>
        </authorList>
    </citation>
    <scope>NUCLEOTIDE SEQUENCE</scope>
</reference>
<dbReference type="InterPro" id="IPR050417">
    <property type="entry name" value="Sugar_Epim/Isomerase"/>
</dbReference>
<dbReference type="Pfam" id="PF01261">
    <property type="entry name" value="AP_endonuc_2"/>
    <property type="match status" value="1"/>
</dbReference>
<evidence type="ECO:0000256" key="3">
    <source>
        <dbReference type="ARBA" id="ARBA00005962"/>
    </source>
</evidence>
<evidence type="ECO:0000259" key="9">
    <source>
        <dbReference type="Pfam" id="PF01261"/>
    </source>
</evidence>
<protein>
    <recommendedName>
        <fullName evidence="5 7">Putative hydroxypyruvate isomerase</fullName>
        <ecNumber evidence="4 7">5.3.1.22</ecNumber>
    </recommendedName>
</protein>
<feature type="active site" description="Proton donor/acceptor" evidence="8">
    <location>
        <position position="251"/>
    </location>
</feature>
<evidence type="ECO:0000256" key="2">
    <source>
        <dbReference type="ARBA" id="ARBA00002968"/>
    </source>
</evidence>
<dbReference type="GO" id="GO:0046487">
    <property type="term" value="P:glyoxylate metabolic process"/>
    <property type="evidence" value="ECO:0007669"/>
    <property type="project" value="TreeGrafter"/>
</dbReference>
<comment type="function">
    <text evidence="2 7">Catalyzes the reversible isomerization between hydroxypyruvate and 2-hydroxy-3-oxopropanoate (also termed tartronate semialdehyde).</text>
</comment>
<dbReference type="EMBL" id="UFQT01001354">
    <property type="protein sequence ID" value="SSX30171.1"/>
    <property type="molecule type" value="Genomic_DNA"/>
</dbReference>
<organism evidence="11">
    <name type="scientific">Culicoides sonorensis</name>
    <name type="common">Biting midge</name>
    <dbReference type="NCBI Taxonomy" id="179676"/>
    <lineage>
        <taxon>Eukaryota</taxon>
        <taxon>Metazoa</taxon>
        <taxon>Ecdysozoa</taxon>
        <taxon>Arthropoda</taxon>
        <taxon>Hexapoda</taxon>
        <taxon>Insecta</taxon>
        <taxon>Pterygota</taxon>
        <taxon>Neoptera</taxon>
        <taxon>Endopterygota</taxon>
        <taxon>Diptera</taxon>
        <taxon>Nematocera</taxon>
        <taxon>Chironomoidea</taxon>
        <taxon>Ceratopogonidae</taxon>
        <taxon>Ceratopogoninae</taxon>
        <taxon>Culicoides</taxon>
        <taxon>Monoculicoides</taxon>
    </lineage>
</organism>
<accession>A0A336MKW6</accession>
<dbReference type="AlphaFoldDB" id="A0A336MKW6"/>
<dbReference type="EMBL" id="UFQS01001354">
    <property type="protein sequence ID" value="SSX10485.1"/>
    <property type="molecule type" value="Genomic_DNA"/>
</dbReference>
<sequence length="272" mass="30904">MSLSAGLIRSMFLKFCANLAFQFNEAPNLIEKFRLAKATGFKAVEMAFPANTDLDDLIEVKKETGLEIILMNIDLGDVPNGQFGCASFVNSCEDFRKNLINTIKYAKALECKKIHIMAGKHTEPTDEKNNAFYLANLRAAALLLHEENLMGVIEPINKYSVPGYFLNCYEKAIHTIKTVNQPNLRLMVDLFHLQHIRGDITNSLREFAPYIGHVQIAQCPGRHEPDTDGEVNFKYVLKVLEEYYSDYVGCEYRPLNGTVEGLKWIKDFGYDF</sequence>
<evidence type="ECO:0000313" key="10">
    <source>
        <dbReference type="EMBL" id="SSX10485.1"/>
    </source>
</evidence>
<dbReference type="SUPFAM" id="SSF51658">
    <property type="entry name" value="Xylose isomerase-like"/>
    <property type="match status" value="1"/>
</dbReference>
<evidence type="ECO:0000256" key="5">
    <source>
        <dbReference type="ARBA" id="ARBA00017985"/>
    </source>
</evidence>
<name>A0A336MKW6_CULSO</name>
<dbReference type="GO" id="GO:0008903">
    <property type="term" value="F:hydroxypyruvate isomerase activity"/>
    <property type="evidence" value="ECO:0007669"/>
    <property type="project" value="UniProtKB-EC"/>
</dbReference>
<proteinExistence type="inferred from homology"/>
<feature type="active site" description="Proton donor/acceptor" evidence="8">
    <location>
        <position position="154"/>
    </location>
</feature>
<evidence type="ECO:0000256" key="8">
    <source>
        <dbReference type="PIRSR" id="PIRSR006241-50"/>
    </source>
</evidence>
<evidence type="ECO:0000256" key="6">
    <source>
        <dbReference type="ARBA" id="ARBA00023235"/>
    </source>
</evidence>